<dbReference type="AlphaFoldDB" id="A0A9X3F6X6"/>
<sequence>MNNKYYTHETSIIDQGAQIGSGSKVWHFSHVMGSAKIGENCILGQNVFVGNKVKIGNNVKIQNNVSVYEGVVCEDDVFLGPSMVFTNVINPRSRVERKHEFKPTLVKKGASVGANATILCGVTLGDYCFIGAGAVVTKNVLPFALMVGVPAKQTGWVSRAGVVLKDDLVCPETGEKYKLTGDFLELADNE</sequence>
<comment type="caution">
    <text evidence="2">The sequence shown here is derived from an EMBL/GenBank/DDBJ whole genome shotgun (WGS) entry which is preliminary data.</text>
</comment>
<dbReference type="CDD" id="cd03358">
    <property type="entry name" value="LbH_WxcM_N_like"/>
    <property type="match status" value="1"/>
</dbReference>
<proteinExistence type="inferred from homology"/>
<dbReference type="InterPro" id="IPR011004">
    <property type="entry name" value="Trimer_LpxA-like_sf"/>
</dbReference>
<keyword evidence="3" id="KW-1185">Reference proteome</keyword>
<dbReference type="RefSeq" id="WP_343334014.1">
    <property type="nucleotide sequence ID" value="NZ_JAPOHD010000029.1"/>
</dbReference>
<organism evidence="2 3">
    <name type="scientific">Draconibacterium aestuarii</name>
    <dbReference type="NCBI Taxonomy" id="2998507"/>
    <lineage>
        <taxon>Bacteria</taxon>
        <taxon>Pseudomonadati</taxon>
        <taxon>Bacteroidota</taxon>
        <taxon>Bacteroidia</taxon>
        <taxon>Marinilabiliales</taxon>
        <taxon>Prolixibacteraceae</taxon>
        <taxon>Draconibacterium</taxon>
    </lineage>
</organism>
<dbReference type="SUPFAM" id="SSF51161">
    <property type="entry name" value="Trimeric LpxA-like enzymes"/>
    <property type="match status" value="1"/>
</dbReference>
<dbReference type="InterPro" id="IPR050179">
    <property type="entry name" value="Trans_hexapeptide_repeat"/>
</dbReference>
<dbReference type="Pfam" id="PF00132">
    <property type="entry name" value="Hexapep"/>
    <property type="match status" value="2"/>
</dbReference>
<evidence type="ECO:0000256" key="1">
    <source>
        <dbReference type="ARBA" id="ARBA00007274"/>
    </source>
</evidence>
<dbReference type="InterPro" id="IPR001451">
    <property type="entry name" value="Hexapep"/>
</dbReference>
<dbReference type="EMBL" id="JAPOHD010000029">
    <property type="protein sequence ID" value="MCY1721684.1"/>
    <property type="molecule type" value="Genomic_DNA"/>
</dbReference>
<comment type="similarity">
    <text evidence="1">Belongs to the transferase hexapeptide repeat family.</text>
</comment>
<reference evidence="2" key="1">
    <citation type="submission" date="2022-11" db="EMBL/GenBank/DDBJ databases">
        <title>Marilongibacter aestuarii gen. nov., sp. nov., isolated from tidal flat sediment.</title>
        <authorList>
            <person name="Jiayan W."/>
        </authorList>
    </citation>
    <scope>NUCLEOTIDE SEQUENCE</scope>
    <source>
        <strain evidence="2">Z1-6</strain>
    </source>
</reference>
<evidence type="ECO:0000313" key="3">
    <source>
        <dbReference type="Proteomes" id="UP001145087"/>
    </source>
</evidence>
<dbReference type="Proteomes" id="UP001145087">
    <property type="component" value="Unassembled WGS sequence"/>
</dbReference>
<dbReference type="PANTHER" id="PTHR43300:SF4">
    <property type="entry name" value="ACYL-[ACYL-CARRIER-PROTEIN]--UDP-N-ACETYLGLUCOSAMINE O-ACYLTRANSFERASE"/>
    <property type="match status" value="1"/>
</dbReference>
<evidence type="ECO:0000313" key="2">
    <source>
        <dbReference type="EMBL" id="MCY1721684.1"/>
    </source>
</evidence>
<accession>A0A9X3F6X6</accession>
<gene>
    <name evidence="2" type="ORF">OU798_15115</name>
</gene>
<protein>
    <submittedName>
        <fullName evidence="2">DapH/DapD/GlmU-related protein</fullName>
    </submittedName>
</protein>
<dbReference type="Gene3D" id="2.160.10.10">
    <property type="entry name" value="Hexapeptide repeat proteins"/>
    <property type="match status" value="1"/>
</dbReference>
<name>A0A9X3F6X6_9BACT</name>
<dbReference type="PANTHER" id="PTHR43300">
    <property type="entry name" value="ACETYLTRANSFERASE"/>
    <property type="match status" value="1"/>
</dbReference>